<keyword evidence="2" id="KW-1185">Reference proteome</keyword>
<dbReference type="AlphaFoldDB" id="A0AAN0JYK9"/>
<protein>
    <submittedName>
        <fullName evidence="1">Uncharacterized protein</fullName>
    </submittedName>
</protein>
<accession>A0AAN0JYK9</accession>
<dbReference type="KEGG" id="aqu:109590913"/>
<sequence>FLTIFSERAFSGYILFQGKVSVSIDTIKKCKCCLLYKYYVSSLLLSDPKYHLEDLHYFDDAVSRVLKIPENFLYPETTFRQYDVPIYPRENIIYEVENRLDAVEQHLKEKFPGTSTYTLEPKFPATDCDMRNISLRLHLHKFKCELLKCSFVFSSSLIKELYEKIKLVYKQLYDITAQVEIVEYVYAKNKSFVADGNFRECLSDWIVDLAKKLESKSLSNYQSIIPGAVFCLLLSDFDIVENLPQDKLKLLIKLLYLKPDEEGHSAYRNLLSCLSNNDLKIELHRSVERLCRQFIKLIQGKSIDWLRNTPLPLYHFLRGISEPFVPIEMNLEMEWTFWQTIKDNKRSFHKYLQEKDS</sequence>
<proteinExistence type="predicted"/>
<dbReference type="Proteomes" id="UP000007879">
    <property type="component" value="Unassembled WGS sequence"/>
</dbReference>
<organism evidence="1 2">
    <name type="scientific">Amphimedon queenslandica</name>
    <name type="common">Sponge</name>
    <dbReference type="NCBI Taxonomy" id="400682"/>
    <lineage>
        <taxon>Eukaryota</taxon>
        <taxon>Metazoa</taxon>
        <taxon>Porifera</taxon>
        <taxon>Demospongiae</taxon>
        <taxon>Heteroscleromorpha</taxon>
        <taxon>Haplosclerida</taxon>
        <taxon>Niphatidae</taxon>
        <taxon>Amphimedon</taxon>
    </lineage>
</organism>
<evidence type="ECO:0000313" key="1">
    <source>
        <dbReference type="EnsemblMetazoa" id="XP_019862312.1"/>
    </source>
</evidence>
<reference evidence="2" key="1">
    <citation type="journal article" date="2010" name="Nature">
        <title>The Amphimedon queenslandica genome and the evolution of animal complexity.</title>
        <authorList>
            <person name="Srivastava M."/>
            <person name="Simakov O."/>
            <person name="Chapman J."/>
            <person name="Fahey B."/>
            <person name="Gauthier M.E."/>
            <person name="Mitros T."/>
            <person name="Richards G.S."/>
            <person name="Conaco C."/>
            <person name="Dacre M."/>
            <person name="Hellsten U."/>
            <person name="Larroux C."/>
            <person name="Putnam N.H."/>
            <person name="Stanke M."/>
            <person name="Adamska M."/>
            <person name="Darling A."/>
            <person name="Degnan S.M."/>
            <person name="Oakley T.H."/>
            <person name="Plachetzki D.C."/>
            <person name="Zhai Y."/>
            <person name="Adamski M."/>
            <person name="Calcino A."/>
            <person name="Cummins S.F."/>
            <person name="Goodstein D.M."/>
            <person name="Harris C."/>
            <person name="Jackson D.J."/>
            <person name="Leys S.P."/>
            <person name="Shu S."/>
            <person name="Woodcroft B.J."/>
            <person name="Vervoort M."/>
            <person name="Kosik K.S."/>
            <person name="Manning G."/>
            <person name="Degnan B.M."/>
            <person name="Rokhsar D.S."/>
        </authorList>
    </citation>
    <scope>NUCLEOTIDE SEQUENCE [LARGE SCALE GENOMIC DNA]</scope>
</reference>
<name>A0AAN0JYK9_AMPQE</name>
<dbReference type="GeneID" id="109590913"/>
<evidence type="ECO:0000313" key="2">
    <source>
        <dbReference type="Proteomes" id="UP000007879"/>
    </source>
</evidence>
<dbReference type="RefSeq" id="XP_019862312.1">
    <property type="nucleotide sequence ID" value="XM_020006753.1"/>
</dbReference>
<reference evidence="1" key="2">
    <citation type="submission" date="2024-06" db="UniProtKB">
        <authorList>
            <consortium name="EnsemblMetazoa"/>
        </authorList>
    </citation>
    <scope>IDENTIFICATION</scope>
</reference>
<dbReference type="EnsemblMetazoa" id="XM_020006753.1">
    <property type="protein sequence ID" value="XP_019862312.1"/>
    <property type="gene ID" value="LOC109590913"/>
</dbReference>